<keyword evidence="1" id="KW-0808">Transferase</keyword>
<dbReference type="InterPro" id="IPR016181">
    <property type="entry name" value="Acyl_CoA_acyltransferase"/>
</dbReference>
<name>A0A926DB19_9FIRM</name>
<dbReference type="InterPro" id="IPR050680">
    <property type="entry name" value="YpeA/RimI_acetyltransf"/>
</dbReference>
<feature type="domain" description="N-acetyltransferase" evidence="3">
    <location>
        <begin position="1"/>
        <end position="147"/>
    </location>
</feature>
<dbReference type="Pfam" id="PF00583">
    <property type="entry name" value="Acetyltransf_1"/>
    <property type="match status" value="1"/>
</dbReference>
<dbReference type="CDD" id="cd04301">
    <property type="entry name" value="NAT_SF"/>
    <property type="match status" value="1"/>
</dbReference>
<dbReference type="AlphaFoldDB" id="A0A926DB19"/>
<organism evidence="4 5">
    <name type="scientific">Yeguia hominis</name>
    <dbReference type="NCBI Taxonomy" id="2763662"/>
    <lineage>
        <taxon>Bacteria</taxon>
        <taxon>Bacillati</taxon>
        <taxon>Bacillota</taxon>
        <taxon>Clostridia</taxon>
        <taxon>Eubacteriales</taxon>
        <taxon>Yeguiaceae</taxon>
        <taxon>Yeguia</taxon>
    </lineage>
</organism>
<dbReference type="SUPFAM" id="SSF55729">
    <property type="entry name" value="Acyl-CoA N-acyltransferases (Nat)"/>
    <property type="match status" value="1"/>
</dbReference>
<dbReference type="GO" id="GO:0016747">
    <property type="term" value="F:acyltransferase activity, transferring groups other than amino-acyl groups"/>
    <property type="evidence" value="ECO:0007669"/>
    <property type="project" value="InterPro"/>
</dbReference>
<dbReference type="Gene3D" id="3.40.630.30">
    <property type="match status" value="1"/>
</dbReference>
<dbReference type="PANTHER" id="PTHR43420">
    <property type="entry name" value="ACETYLTRANSFERASE"/>
    <property type="match status" value="1"/>
</dbReference>
<dbReference type="EMBL" id="JACRSN010000019">
    <property type="protein sequence ID" value="MBC8534597.1"/>
    <property type="molecule type" value="Genomic_DNA"/>
</dbReference>
<evidence type="ECO:0000256" key="1">
    <source>
        <dbReference type="ARBA" id="ARBA00022679"/>
    </source>
</evidence>
<keyword evidence="2" id="KW-0012">Acyltransferase</keyword>
<proteinExistence type="predicted"/>
<dbReference type="PROSITE" id="PS51186">
    <property type="entry name" value="GNAT"/>
    <property type="match status" value="1"/>
</dbReference>
<sequence>MIRNIRPEDREAYLAMSDAFYHSEAVLHPVPLEVQARVFDEAVSSDVYLEVFFLEEEGKTAGYAVINKSFSSEIGGRIVWIEDLFIKPEFRSHGLGRTFFAYLEDRFAGTVKRFRLEADFSNTRAIALYKRLGFEELPYLQMVKDRP</sequence>
<keyword evidence="5" id="KW-1185">Reference proteome</keyword>
<comment type="caution">
    <text evidence="4">The sequence shown here is derived from an EMBL/GenBank/DDBJ whole genome shotgun (WGS) entry which is preliminary data.</text>
</comment>
<reference evidence="4" key="1">
    <citation type="submission" date="2020-08" db="EMBL/GenBank/DDBJ databases">
        <title>Genome public.</title>
        <authorList>
            <person name="Liu C."/>
            <person name="Sun Q."/>
        </authorList>
    </citation>
    <scope>NUCLEOTIDE SEQUENCE</scope>
    <source>
        <strain evidence="4">NSJ-40</strain>
    </source>
</reference>
<dbReference type="InterPro" id="IPR000182">
    <property type="entry name" value="GNAT_dom"/>
</dbReference>
<gene>
    <name evidence="4" type="ORF">IAG03_11510</name>
</gene>
<evidence type="ECO:0000313" key="4">
    <source>
        <dbReference type="EMBL" id="MBC8534597.1"/>
    </source>
</evidence>
<evidence type="ECO:0000259" key="3">
    <source>
        <dbReference type="PROSITE" id="PS51186"/>
    </source>
</evidence>
<accession>A0A926DB19</accession>
<evidence type="ECO:0000313" key="5">
    <source>
        <dbReference type="Proteomes" id="UP000651482"/>
    </source>
</evidence>
<dbReference type="Proteomes" id="UP000651482">
    <property type="component" value="Unassembled WGS sequence"/>
</dbReference>
<dbReference type="RefSeq" id="WP_249320184.1">
    <property type="nucleotide sequence ID" value="NZ_JACRSN010000019.1"/>
</dbReference>
<protein>
    <submittedName>
        <fullName evidence="4">GNAT family N-acetyltransferase</fullName>
    </submittedName>
</protein>
<evidence type="ECO:0000256" key="2">
    <source>
        <dbReference type="ARBA" id="ARBA00023315"/>
    </source>
</evidence>